<dbReference type="Proteomes" id="UP000000238">
    <property type="component" value="Chromosome"/>
</dbReference>
<evidence type="ECO:0000256" key="1">
    <source>
        <dbReference type="SAM" id="SignalP"/>
    </source>
</evidence>
<reference evidence="2 3" key="1">
    <citation type="journal article" date="2005" name="Nucleic Acids Res.">
        <title>Genomic blueprint of Hahella chejuensis, a marine microbe producing an algicidal agent.</title>
        <authorList>
            <person name="Jeong H."/>
            <person name="Yim J.H."/>
            <person name="Lee C."/>
            <person name="Choi S.-H."/>
            <person name="Park Y.K."/>
            <person name="Yoon S.H."/>
            <person name="Hur C.-G."/>
            <person name="Kang H.-Y."/>
            <person name="Kim D."/>
            <person name="Lee H.H."/>
            <person name="Park K.H."/>
            <person name="Park S.-H."/>
            <person name="Park H.-S."/>
            <person name="Lee H.K."/>
            <person name="Oh T.K."/>
            <person name="Kim J.F."/>
        </authorList>
    </citation>
    <scope>NUCLEOTIDE SEQUENCE [LARGE SCALE GENOMIC DNA]</scope>
    <source>
        <strain evidence="2 3">KCTC 2396</strain>
    </source>
</reference>
<dbReference type="STRING" id="349521.HCH_06845"/>
<protein>
    <submittedName>
        <fullName evidence="2">Uncharacterized protein</fullName>
    </submittedName>
</protein>
<feature type="signal peptide" evidence="1">
    <location>
        <begin position="1"/>
        <end position="15"/>
    </location>
</feature>
<proteinExistence type="predicted"/>
<dbReference type="eggNOG" id="ENOG502ZF22">
    <property type="taxonomic scope" value="Bacteria"/>
</dbReference>
<dbReference type="HOGENOM" id="CLU_1494232_0_0_6"/>
<evidence type="ECO:0000313" key="3">
    <source>
        <dbReference type="Proteomes" id="UP000000238"/>
    </source>
</evidence>
<dbReference type="KEGG" id="hch:HCH_06845"/>
<dbReference type="AlphaFoldDB" id="Q2S7A9"/>
<gene>
    <name evidence="2" type="ordered locus">HCH_06845</name>
</gene>
<keyword evidence="1" id="KW-0732">Signal</keyword>
<feature type="chain" id="PRO_5012881289" evidence="1">
    <location>
        <begin position="16"/>
        <end position="180"/>
    </location>
</feature>
<keyword evidence="3" id="KW-1185">Reference proteome</keyword>
<evidence type="ECO:0000313" key="2">
    <source>
        <dbReference type="EMBL" id="ABC33465.1"/>
    </source>
</evidence>
<name>Q2S7A9_HAHCH</name>
<organism evidence="2 3">
    <name type="scientific">Hahella chejuensis (strain KCTC 2396)</name>
    <dbReference type="NCBI Taxonomy" id="349521"/>
    <lineage>
        <taxon>Bacteria</taxon>
        <taxon>Pseudomonadati</taxon>
        <taxon>Pseudomonadota</taxon>
        <taxon>Gammaproteobacteria</taxon>
        <taxon>Oceanospirillales</taxon>
        <taxon>Hahellaceae</taxon>
        <taxon>Hahella</taxon>
    </lineage>
</organism>
<accession>Q2S7A9</accession>
<sequence>MVALAALVVAGYVFFASPGALKTASPPISGGAMTPPVRQPMTKPAVIPVKRIPAEKDVIAMVEEEQQEVYPELPTDIEALASFSVSIDNGDRRAPPIGRRALEQTPDAETLADHEAYARREAQQHQRVLNAFRAAAQDKAAELERLIAEGRARGVAPQLLQEAEAKRDALWEAIHMINQE</sequence>
<dbReference type="EMBL" id="CP000155">
    <property type="protein sequence ID" value="ABC33465.1"/>
    <property type="molecule type" value="Genomic_DNA"/>
</dbReference>